<proteinExistence type="predicted"/>
<feature type="transmembrane region" description="Helical" evidence="1">
    <location>
        <begin position="233"/>
        <end position="253"/>
    </location>
</feature>
<protein>
    <submittedName>
        <fullName evidence="2">Uncharacterized protein</fullName>
    </submittedName>
</protein>
<evidence type="ECO:0000313" key="2">
    <source>
        <dbReference type="EMBL" id="CAI5441541.1"/>
    </source>
</evidence>
<dbReference type="InterPro" id="IPR008574">
    <property type="entry name" value="Nematodes_ZYG-11_interact"/>
</dbReference>
<feature type="transmembrane region" description="Helical" evidence="1">
    <location>
        <begin position="114"/>
        <end position="136"/>
    </location>
</feature>
<keyword evidence="3" id="KW-1185">Reference proteome</keyword>
<gene>
    <name evidence="2" type="ORF">CAMP_LOCUS4178</name>
</gene>
<feature type="transmembrane region" description="Helical" evidence="1">
    <location>
        <begin position="156"/>
        <end position="172"/>
    </location>
</feature>
<feature type="transmembrane region" description="Helical" evidence="1">
    <location>
        <begin position="265"/>
        <end position="284"/>
    </location>
</feature>
<dbReference type="Proteomes" id="UP001152747">
    <property type="component" value="Unassembled WGS sequence"/>
</dbReference>
<keyword evidence="1" id="KW-0472">Membrane</keyword>
<reference evidence="2" key="1">
    <citation type="submission" date="2022-11" db="EMBL/GenBank/DDBJ databases">
        <authorList>
            <person name="Kikuchi T."/>
        </authorList>
    </citation>
    <scope>NUCLEOTIDE SEQUENCE</scope>
    <source>
        <strain evidence="2">PS1010</strain>
    </source>
</reference>
<comment type="caution">
    <text evidence="2">The sequence shown here is derived from an EMBL/GenBank/DDBJ whole genome shotgun (WGS) entry which is preliminary data.</text>
</comment>
<organism evidence="2 3">
    <name type="scientific">Caenorhabditis angaria</name>
    <dbReference type="NCBI Taxonomy" id="860376"/>
    <lineage>
        <taxon>Eukaryota</taxon>
        <taxon>Metazoa</taxon>
        <taxon>Ecdysozoa</taxon>
        <taxon>Nematoda</taxon>
        <taxon>Chromadorea</taxon>
        <taxon>Rhabditida</taxon>
        <taxon>Rhabditina</taxon>
        <taxon>Rhabditomorpha</taxon>
        <taxon>Rhabditoidea</taxon>
        <taxon>Rhabditidae</taxon>
        <taxon>Peloderinae</taxon>
        <taxon>Caenorhabditis</taxon>
    </lineage>
</organism>
<evidence type="ECO:0000313" key="3">
    <source>
        <dbReference type="Proteomes" id="UP001152747"/>
    </source>
</evidence>
<dbReference type="AlphaFoldDB" id="A0A9P1IAW0"/>
<dbReference type="PANTHER" id="PTHR31176">
    <property type="entry name" value="MFS DOMAIN-CONTAINING PROTEIN-RELATED"/>
    <property type="match status" value="1"/>
</dbReference>
<sequence>MSSSTKSTQPNSSTDQPVTNVIQGFIDKWSSLGSLFSEYFSIAEQKKAQFLEFKNSFQIEETKQGLMGFLEAMNDLTPISNINAMHFIELFMISCIFIFVSWIGTIIGSTIAPLFLSFVFLDFGAFIMAIIVIPMIATQYFNEGGLTSLSSAKRQIVAATFVLEQGIILGFINRQHNFNSPLLFITQAVASFVVPLTLSRFNDRPKVFGIVIGTTVLAQLLIGLSFGHLSFGYFFLSIIYSFFAIFFIQFTIISRLRIDFDDVFFTMHYVFILAVIKSLGLILFGSTDGEKDIKQKQK</sequence>
<keyword evidence="1" id="KW-1133">Transmembrane helix</keyword>
<evidence type="ECO:0000256" key="1">
    <source>
        <dbReference type="SAM" id="Phobius"/>
    </source>
</evidence>
<feature type="transmembrane region" description="Helical" evidence="1">
    <location>
        <begin position="87"/>
        <end position="108"/>
    </location>
</feature>
<keyword evidence="1" id="KW-0812">Transmembrane</keyword>
<feature type="transmembrane region" description="Helical" evidence="1">
    <location>
        <begin position="178"/>
        <end position="198"/>
    </location>
</feature>
<dbReference type="OrthoDB" id="5809833at2759"/>
<accession>A0A9P1IAW0</accession>
<name>A0A9P1IAW0_9PELO</name>
<dbReference type="EMBL" id="CANHGI010000002">
    <property type="protein sequence ID" value="CAI5441541.1"/>
    <property type="molecule type" value="Genomic_DNA"/>
</dbReference>
<dbReference type="Pfam" id="PF05884">
    <property type="entry name" value="ZYG-11_interact"/>
    <property type="match status" value="1"/>
</dbReference>
<feature type="transmembrane region" description="Helical" evidence="1">
    <location>
        <begin position="207"/>
        <end position="227"/>
    </location>
</feature>
<dbReference type="PANTHER" id="PTHR31176:SF3">
    <property type="entry name" value="PROTEIN CBG02297"/>
    <property type="match status" value="1"/>
</dbReference>